<name>A0A0C1YII9_9BURK</name>
<dbReference type="AlphaFoldDB" id="A0A0C1YII9"/>
<evidence type="ECO:0000313" key="2">
    <source>
        <dbReference type="EMBL" id="KIF80327.1"/>
    </source>
</evidence>
<dbReference type="SUPFAM" id="SSF109604">
    <property type="entry name" value="HD-domain/PDEase-like"/>
    <property type="match status" value="1"/>
</dbReference>
<proteinExistence type="predicted"/>
<sequence>MNTSIESASLSRENAEETMELLWSRVRQRGDLPGFSKVVGAIIGAMHDDDDREFNMTKTVLQDPALTQKVLRLANSAMYSVFGQGINTVSKAVIVLGTEAIGHLAIGLKLIEDLAAASTDSAVARMEMEKAVLAGHLARHLASSAGTRDAEEAVVCAMLHSLGRMMTTFYLYDRWQRMQECRIESGLSEEQAALYILGLSLDEIGRQVAQQWGLPATLVHTMREVTPEPVSEPLGHADWLAALSTLSSQCASVLCANDDTSDKTLATLAHNYAEMLGLESAAVLTAVNSAQQTVAEEEPVVVRPLKRVEFDKSLLVHRHAGKPADATLILTRGIADIRGALHAASISQLMTMALETVYQGLGFGRSITFLRDIEQAQYAARMYFGDVMQEMLPRLVFGDAYQPDVFHAALANDKMIFIENAQDPAFASKVPRWWRQAFPTVRSFMVLPLTVNRQPIGFLYGDWNGSRPSAKITQSEAALLDELRMLIVRAVEQRRQMEASWTRKML</sequence>
<dbReference type="PROSITE" id="PS51833">
    <property type="entry name" value="HDOD"/>
    <property type="match status" value="1"/>
</dbReference>
<organism evidence="2 3">
    <name type="scientific">Noviherbaspirillum autotrophicum</name>
    <dbReference type="NCBI Taxonomy" id="709839"/>
    <lineage>
        <taxon>Bacteria</taxon>
        <taxon>Pseudomonadati</taxon>
        <taxon>Pseudomonadota</taxon>
        <taxon>Betaproteobacteria</taxon>
        <taxon>Burkholderiales</taxon>
        <taxon>Oxalobacteraceae</taxon>
        <taxon>Noviherbaspirillum</taxon>
    </lineage>
</organism>
<evidence type="ECO:0000313" key="3">
    <source>
        <dbReference type="Proteomes" id="UP000031572"/>
    </source>
</evidence>
<dbReference type="Pfam" id="PF08668">
    <property type="entry name" value="HDOD"/>
    <property type="match status" value="1"/>
</dbReference>
<dbReference type="RefSeq" id="WP_040039239.1">
    <property type="nucleotide sequence ID" value="NZ_JWJG01000028.1"/>
</dbReference>
<dbReference type="InterPro" id="IPR003018">
    <property type="entry name" value="GAF"/>
</dbReference>
<dbReference type="PANTHER" id="PTHR33525:SF5">
    <property type="entry name" value="TWO COMPONENT SIGNAL TRANSDUCTION SYSTEM RESPONSE REGULATOR"/>
    <property type="match status" value="1"/>
</dbReference>
<dbReference type="InterPro" id="IPR052340">
    <property type="entry name" value="RNase_Y/CdgJ"/>
</dbReference>
<accession>A0A0C1YII9</accession>
<dbReference type="InterPro" id="IPR013976">
    <property type="entry name" value="HDOD"/>
</dbReference>
<evidence type="ECO:0000259" key="1">
    <source>
        <dbReference type="PROSITE" id="PS51833"/>
    </source>
</evidence>
<reference evidence="2 3" key="1">
    <citation type="submission" date="2014-12" db="EMBL/GenBank/DDBJ databases">
        <title>Denitrispirillum autotrophicum gen. nov., sp. nov., Denitrifying, Facultatively Autotrophic Bacteria Isolated from Rice Paddy Soil.</title>
        <authorList>
            <person name="Ishii S."/>
            <person name="Ashida N."/>
            <person name="Ohno H."/>
            <person name="Otsuka S."/>
            <person name="Yokota A."/>
            <person name="Senoo K."/>
        </authorList>
    </citation>
    <scope>NUCLEOTIDE SEQUENCE [LARGE SCALE GENOMIC DNA]</scope>
    <source>
        <strain evidence="2 3">TSA66</strain>
    </source>
</reference>
<feature type="domain" description="HDOD" evidence="1">
    <location>
        <begin position="32"/>
        <end position="228"/>
    </location>
</feature>
<keyword evidence="3" id="KW-1185">Reference proteome</keyword>
<protein>
    <submittedName>
        <fullName evidence="2">Histidine kinase</fullName>
    </submittedName>
</protein>
<dbReference type="EMBL" id="JWJG01000028">
    <property type="protein sequence ID" value="KIF80327.1"/>
    <property type="molecule type" value="Genomic_DNA"/>
</dbReference>
<dbReference type="PANTHER" id="PTHR33525">
    <property type="match status" value="1"/>
</dbReference>
<dbReference type="OrthoDB" id="9791419at2"/>
<dbReference type="SUPFAM" id="SSF55781">
    <property type="entry name" value="GAF domain-like"/>
    <property type="match status" value="1"/>
</dbReference>
<dbReference type="Gene3D" id="1.10.3210.10">
    <property type="entry name" value="Hypothetical protein af1432"/>
    <property type="match status" value="1"/>
</dbReference>
<dbReference type="Pfam" id="PF01590">
    <property type="entry name" value="GAF"/>
    <property type="match status" value="1"/>
</dbReference>
<keyword evidence="2" id="KW-0808">Transferase</keyword>
<gene>
    <name evidence="2" type="ORF">TSA66_05065</name>
</gene>
<dbReference type="Proteomes" id="UP000031572">
    <property type="component" value="Unassembled WGS sequence"/>
</dbReference>
<dbReference type="STRING" id="709839.TSA66_05065"/>
<dbReference type="GO" id="GO:0016301">
    <property type="term" value="F:kinase activity"/>
    <property type="evidence" value="ECO:0007669"/>
    <property type="project" value="UniProtKB-KW"/>
</dbReference>
<dbReference type="Gene3D" id="3.30.450.40">
    <property type="match status" value="1"/>
</dbReference>
<comment type="caution">
    <text evidence="2">The sequence shown here is derived from an EMBL/GenBank/DDBJ whole genome shotgun (WGS) entry which is preliminary data.</text>
</comment>
<keyword evidence="2" id="KW-0418">Kinase</keyword>
<dbReference type="InterPro" id="IPR029016">
    <property type="entry name" value="GAF-like_dom_sf"/>
</dbReference>